<dbReference type="Pfam" id="PF24767">
    <property type="entry name" value="UBA_At5g58720"/>
    <property type="match status" value="1"/>
</dbReference>
<dbReference type="Proteomes" id="UP000236161">
    <property type="component" value="Unassembled WGS sequence"/>
</dbReference>
<dbReference type="Pfam" id="PF08590">
    <property type="entry name" value="DUF1771"/>
    <property type="match status" value="1"/>
</dbReference>
<protein>
    <recommendedName>
        <fullName evidence="2">DUF1771 domain-containing protein</fullName>
    </recommendedName>
</protein>
<organism evidence="3 4">
    <name type="scientific">Apostasia shenzhenica</name>
    <dbReference type="NCBI Taxonomy" id="1088818"/>
    <lineage>
        <taxon>Eukaryota</taxon>
        <taxon>Viridiplantae</taxon>
        <taxon>Streptophyta</taxon>
        <taxon>Embryophyta</taxon>
        <taxon>Tracheophyta</taxon>
        <taxon>Spermatophyta</taxon>
        <taxon>Magnoliopsida</taxon>
        <taxon>Liliopsida</taxon>
        <taxon>Asparagales</taxon>
        <taxon>Orchidaceae</taxon>
        <taxon>Apostasioideae</taxon>
        <taxon>Apostasia</taxon>
    </lineage>
</organism>
<dbReference type="SMART" id="SM01162">
    <property type="entry name" value="DUF1771"/>
    <property type="match status" value="1"/>
</dbReference>
<dbReference type="OrthoDB" id="1928104at2759"/>
<dbReference type="STRING" id="1088818.A0A2I0A648"/>
<sequence length="492" mass="55429">MASSSSCAVENDDLHLKALHDAFVSFFSLEDIALAYIKAGHDVVKAGEILSNIHESRIFDPSIACNSDFRQLDSSTKRHTENSSLVDRTCSERKPQRVSASVGTVSSFIGKTYLRPASSMNESHKTTKPPKLSVDEPSATESGNEVLCSESVFEPDAFGKVSEPRSLTSKDMEEFLFSMLGDGFKLSMGSIREVLGKCGYNVKQSMDELLSLSAEAVNNNKEHIHNLANWANADSSSHEEECKMLLPGRFATKTCCVDKEKTNLSKEILESLFSVPDRFEEEPKVKRLEWGLNRTRVIGQRPVTKPLEEFDLSSTRKIESMQPDNEKDDDEKYQGLRRAAKQHWAAMKLYYESAVDAFTMGNHTQANYCLEQGKECYQLAREVDEKLAGMILKEREPNEQDKELHLNLHGQSVSESIRLLKLHLLSLASIPSFRYLKVTVTTDDGSTSRGKRRWKMVLKLLEDESIRWSEVEGSPGEILIPLEEIDRNKLSF</sequence>
<dbReference type="InterPro" id="IPR036063">
    <property type="entry name" value="Smr_dom_sf"/>
</dbReference>
<gene>
    <name evidence="3" type="ORF">AXF42_Ash007677</name>
</gene>
<dbReference type="PANTHER" id="PTHR47872">
    <property type="entry name" value="NUCLEAR RNA EXPORT FACTOR SDE5-RELATED"/>
    <property type="match status" value="1"/>
</dbReference>
<dbReference type="AlphaFoldDB" id="A0A2I0A648"/>
<evidence type="ECO:0000256" key="1">
    <source>
        <dbReference type="SAM" id="MobiDB-lite"/>
    </source>
</evidence>
<evidence type="ECO:0000259" key="2">
    <source>
        <dbReference type="SMART" id="SM01162"/>
    </source>
</evidence>
<dbReference type="InterPro" id="IPR013899">
    <property type="entry name" value="DUF1771"/>
</dbReference>
<accession>A0A2I0A648</accession>
<dbReference type="InterPro" id="IPR056254">
    <property type="entry name" value="At5g58720/SDE5-like_UBA-like"/>
</dbReference>
<dbReference type="PANTHER" id="PTHR47872:SF1">
    <property type="entry name" value="NUCLEAR RNA EXPORT FACTOR SDE5-RELATED"/>
    <property type="match status" value="1"/>
</dbReference>
<proteinExistence type="predicted"/>
<keyword evidence="4" id="KW-1185">Reference proteome</keyword>
<evidence type="ECO:0000313" key="3">
    <source>
        <dbReference type="EMBL" id="PKA51020.1"/>
    </source>
</evidence>
<name>A0A2I0A648_9ASPA</name>
<reference evidence="3 4" key="1">
    <citation type="journal article" date="2017" name="Nature">
        <title>The Apostasia genome and the evolution of orchids.</title>
        <authorList>
            <person name="Zhang G.Q."/>
            <person name="Liu K.W."/>
            <person name="Li Z."/>
            <person name="Lohaus R."/>
            <person name="Hsiao Y.Y."/>
            <person name="Niu S.C."/>
            <person name="Wang J.Y."/>
            <person name="Lin Y.C."/>
            <person name="Xu Q."/>
            <person name="Chen L.J."/>
            <person name="Yoshida K."/>
            <person name="Fujiwara S."/>
            <person name="Wang Z.W."/>
            <person name="Zhang Y.Q."/>
            <person name="Mitsuda N."/>
            <person name="Wang M."/>
            <person name="Liu G.H."/>
            <person name="Pecoraro L."/>
            <person name="Huang H.X."/>
            <person name="Xiao X.J."/>
            <person name="Lin M."/>
            <person name="Wu X.Y."/>
            <person name="Wu W.L."/>
            <person name="Chen Y.Y."/>
            <person name="Chang S.B."/>
            <person name="Sakamoto S."/>
            <person name="Ohme-Takagi M."/>
            <person name="Yagi M."/>
            <person name="Zeng S.J."/>
            <person name="Shen C.Y."/>
            <person name="Yeh C.M."/>
            <person name="Luo Y.B."/>
            <person name="Tsai W.C."/>
            <person name="Van de Peer Y."/>
            <person name="Liu Z.J."/>
        </authorList>
    </citation>
    <scope>NUCLEOTIDE SEQUENCE [LARGE SCALE GENOMIC DNA]</scope>
    <source>
        <strain evidence="4">cv. Shenzhen</strain>
        <tissue evidence="3">Stem</tissue>
    </source>
</reference>
<dbReference type="Gene3D" id="3.30.1370.110">
    <property type="match status" value="1"/>
</dbReference>
<feature type="domain" description="DUF1771" evidence="2">
    <location>
        <begin position="332"/>
        <end position="397"/>
    </location>
</feature>
<evidence type="ECO:0000313" key="4">
    <source>
        <dbReference type="Proteomes" id="UP000236161"/>
    </source>
</evidence>
<feature type="region of interest" description="Disordered" evidence="1">
    <location>
        <begin position="119"/>
        <end position="145"/>
    </location>
</feature>
<dbReference type="EMBL" id="KZ452015">
    <property type="protein sequence ID" value="PKA51020.1"/>
    <property type="molecule type" value="Genomic_DNA"/>
</dbReference>